<dbReference type="Pfam" id="PF10551">
    <property type="entry name" value="MULE"/>
    <property type="match status" value="1"/>
</dbReference>
<proteinExistence type="predicted"/>
<dbReference type="PANTHER" id="PTHR31569">
    <property type="entry name" value="SWIM-TYPE DOMAIN-CONTAINING PROTEIN"/>
    <property type="match status" value="1"/>
</dbReference>
<keyword evidence="3" id="KW-1185">Reference proteome</keyword>
<feature type="domain" description="MULE transposase" evidence="1">
    <location>
        <begin position="242"/>
        <end position="332"/>
    </location>
</feature>
<evidence type="ECO:0000313" key="2">
    <source>
        <dbReference type="EMBL" id="KAK8933214.1"/>
    </source>
</evidence>
<accession>A0AAP0G1B0</accession>
<protein>
    <recommendedName>
        <fullName evidence="1">MULE transposase domain-containing protein</fullName>
    </recommendedName>
</protein>
<comment type="caution">
    <text evidence="2">The sequence shown here is derived from an EMBL/GenBank/DDBJ whole genome shotgun (WGS) entry which is preliminary data.</text>
</comment>
<gene>
    <name evidence="2" type="ORF">KSP39_PZI015478</name>
</gene>
<evidence type="ECO:0000313" key="3">
    <source>
        <dbReference type="Proteomes" id="UP001418222"/>
    </source>
</evidence>
<dbReference type="Proteomes" id="UP001418222">
    <property type="component" value="Unassembled WGS sequence"/>
</dbReference>
<dbReference type="InterPro" id="IPR052579">
    <property type="entry name" value="Zinc_finger_SWIM"/>
</dbReference>
<dbReference type="AlphaFoldDB" id="A0AAP0G1B0"/>
<dbReference type="EMBL" id="JBBWWQ010000013">
    <property type="protein sequence ID" value="KAK8933214.1"/>
    <property type="molecule type" value="Genomic_DNA"/>
</dbReference>
<dbReference type="PANTHER" id="PTHR31569:SF4">
    <property type="entry name" value="SWIM-TYPE DOMAIN-CONTAINING PROTEIN"/>
    <property type="match status" value="1"/>
</dbReference>
<organism evidence="2 3">
    <name type="scientific">Platanthera zijinensis</name>
    <dbReference type="NCBI Taxonomy" id="2320716"/>
    <lineage>
        <taxon>Eukaryota</taxon>
        <taxon>Viridiplantae</taxon>
        <taxon>Streptophyta</taxon>
        <taxon>Embryophyta</taxon>
        <taxon>Tracheophyta</taxon>
        <taxon>Spermatophyta</taxon>
        <taxon>Magnoliopsida</taxon>
        <taxon>Liliopsida</taxon>
        <taxon>Asparagales</taxon>
        <taxon>Orchidaceae</taxon>
        <taxon>Orchidoideae</taxon>
        <taxon>Orchideae</taxon>
        <taxon>Orchidinae</taxon>
        <taxon>Platanthera</taxon>
    </lineage>
</organism>
<evidence type="ECO:0000259" key="1">
    <source>
        <dbReference type="Pfam" id="PF10551"/>
    </source>
</evidence>
<reference evidence="2 3" key="1">
    <citation type="journal article" date="2022" name="Nat. Plants">
        <title>Genomes of leafy and leafless Platanthera orchids illuminate the evolution of mycoheterotrophy.</title>
        <authorList>
            <person name="Li M.H."/>
            <person name="Liu K.W."/>
            <person name="Li Z."/>
            <person name="Lu H.C."/>
            <person name="Ye Q.L."/>
            <person name="Zhang D."/>
            <person name="Wang J.Y."/>
            <person name="Li Y.F."/>
            <person name="Zhong Z.M."/>
            <person name="Liu X."/>
            <person name="Yu X."/>
            <person name="Liu D.K."/>
            <person name="Tu X.D."/>
            <person name="Liu B."/>
            <person name="Hao Y."/>
            <person name="Liao X.Y."/>
            <person name="Jiang Y.T."/>
            <person name="Sun W.H."/>
            <person name="Chen J."/>
            <person name="Chen Y.Q."/>
            <person name="Ai Y."/>
            <person name="Zhai J.W."/>
            <person name="Wu S.S."/>
            <person name="Zhou Z."/>
            <person name="Hsiao Y.Y."/>
            <person name="Wu W.L."/>
            <person name="Chen Y.Y."/>
            <person name="Lin Y.F."/>
            <person name="Hsu J.L."/>
            <person name="Li C.Y."/>
            <person name="Wang Z.W."/>
            <person name="Zhao X."/>
            <person name="Zhong W.Y."/>
            <person name="Ma X.K."/>
            <person name="Ma L."/>
            <person name="Huang J."/>
            <person name="Chen G.Z."/>
            <person name="Huang M.Z."/>
            <person name="Huang L."/>
            <person name="Peng D.H."/>
            <person name="Luo Y.B."/>
            <person name="Zou S.Q."/>
            <person name="Chen S.P."/>
            <person name="Lan S."/>
            <person name="Tsai W.C."/>
            <person name="Van de Peer Y."/>
            <person name="Liu Z.J."/>
        </authorList>
    </citation>
    <scope>NUCLEOTIDE SEQUENCE [LARGE SCALE GENOMIC DNA]</scope>
    <source>
        <strain evidence="2">Lor287</strain>
    </source>
</reference>
<name>A0AAP0G1B0_9ASPA</name>
<dbReference type="InterPro" id="IPR018289">
    <property type="entry name" value="MULE_transposase_dom"/>
</dbReference>
<sequence>MEIVPHVAEEPSISIEIDVGMNFVTDTVFPTKESLLEWVRDVAKGLSFVVTIQRADKIDGRPKPRVFMGCDRSGFARDNQQRKGYIKKNLRKTSSKRCECQFLLLGQRNACGDEWKIDVKNGKHNHQFVHLEAHSYATRLTEEEERIVEEMYGSGVKPRKILTSLKNRSSNNASIMRTIYNQKVKLQKRKLDGGTPIQFLYKCIRDAEYSSYNHVNPSTCSLESLYFAHPTSIRLCNMFPDVFVMDCTYKTNRYRLPLLSIVGQTSTNLSFFAAFETENSYKWAFECFKSMLDATTLPNVLIVDREIALMNAIKVVFPQAKIILCQVHINKNILAHCKKYFKKGKECEVFLTEWQTLVYSPSVHDFNMRLNDMCAKYAENYPDVLKYVVTTWVDPYKEYFVSAWDRQVVAF</sequence>